<reference evidence="3" key="3">
    <citation type="submission" date="2015-04" db="UniProtKB">
        <authorList>
            <consortium name="EnsemblPlants"/>
        </authorList>
    </citation>
    <scope>IDENTIFICATION</scope>
</reference>
<organism evidence="3 4">
    <name type="scientific">Leersia perrieri</name>
    <dbReference type="NCBI Taxonomy" id="77586"/>
    <lineage>
        <taxon>Eukaryota</taxon>
        <taxon>Viridiplantae</taxon>
        <taxon>Streptophyta</taxon>
        <taxon>Embryophyta</taxon>
        <taxon>Tracheophyta</taxon>
        <taxon>Spermatophyta</taxon>
        <taxon>Magnoliopsida</taxon>
        <taxon>Liliopsida</taxon>
        <taxon>Poales</taxon>
        <taxon>Poaceae</taxon>
        <taxon>BOP clade</taxon>
        <taxon>Oryzoideae</taxon>
        <taxon>Oryzeae</taxon>
        <taxon>Oryzinae</taxon>
        <taxon>Leersia</taxon>
    </lineage>
</organism>
<dbReference type="PANTHER" id="PTHR32141">
    <property type="match status" value="1"/>
</dbReference>
<sequence length="280" mass="30729">MDAADEGRAKRRNREGDGSQEPMGATEREGTDHISFLPDEALREIVARSPPRTPPARRSSPNDDVSCILSTHPRPARCFAVPNLDQRFYDLNGGDTFDRCSPQPLGARGSCKPLPPSAFNFFSTLRVAIFAWCRISDDAAAALWFPHLEELTLDEVNVSEGTLHSMLAGCPVVDCLLLYDASGCRRVSISSLTIRAIGMSATPPKLETLGCLAQHITLEIRTTIFQVAAILLIPKFRRLSSSFALPSSYVLCFIQSMSFDSSTTVSHRVKVFALDINNLN</sequence>
<dbReference type="InterPro" id="IPR055302">
    <property type="entry name" value="F-box_dom-containing"/>
</dbReference>
<feature type="region of interest" description="Disordered" evidence="1">
    <location>
        <begin position="1"/>
        <end position="65"/>
    </location>
</feature>
<dbReference type="HOGENOM" id="CLU_995199_0_0_1"/>
<reference evidence="4" key="2">
    <citation type="submission" date="2013-12" db="EMBL/GenBank/DDBJ databases">
        <authorList>
            <person name="Yu Y."/>
            <person name="Lee S."/>
            <person name="de Baynast K."/>
            <person name="Wissotski M."/>
            <person name="Liu L."/>
            <person name="Talag J."/>
            <person name="Goicoechea J."/>
            <person name="Angelova A."/>
            <person name="Jetty R."/>
            <person name="Kudrna D."/>
            <person name="Golser W."/>
            <person name="Rivera L."/>
            <person name="Zhang J."/>
            <person name="Wing R."/>
        </authorList>
    </citation>
    <scope>NUCLEOTIDE SEQUENCE</scope>
</reference>
<dbReference type="Proteomes" id="UP000032180">
    <property type="component" value="Chromosome 7"/>
</dbReference>
<name>A0A0D9WXN9_9ORYZ</name>
<evidence type="ECO:0000256" key="1">
    <source>
        <dbReference type="SAM" id="MobiDB-lite"/>
    </source>
</evidence>
<reference evidence="3 4" key="1">
    <citation type="submission" date="2012-08" db="EMBL/GenBank/DDBJ databases">
        <title>Oryza genome evolution.</title>
        <authorList>
            <person name="Wing R.A."/>
        </authorList>
    </citation>
    <scope>NUCLEOTIDE SEQUENCE</scope>
</reference>
<dbReference type="EnsemblPlants" id="LPERR07G08800.1">
    <property type="protein sequence ID" value="LPERR07G08800.1"/>
    <property type="gene ID" value="LPERR07G08800"/>
</dbReference>
<dbReference type="Pfam" id="PF24758">
    <property type="entry name" value="LRR_At5g56370"/>
    <property type="match status" value="1"/>
</dbReference>
<protein>
    <recommendedName>
        <fullName evidence="2">F-box/LRR-repeat protein 15/At3g58940/PEG3-like LRR domain-containing protein</fullName>
    </recommendedName>
</protein>
<feature type="domain" description="F-box/LRR-repeat protein 15/At3g58940/PEG3-like LRR" evidence="2">
    <location>
        <begin position="112"/>
        <end position="200"/>
    </location>
</feature>
<evidence type="ECO:0000313" key="4">
    <source>
        <dbReference type="Proteomes" id="UP000032180"/>
    </source>
</evidence>
<dbReference type="SUPFAM" id="SSF52047">
    <property type="entry name" value="RNI-like"/>
    <property type="match status" value="1"/>
</dbReference>
<dbReference type="InterPro" id="IPR055411">
    <property type="entry name" value="LRR_FXL15/At3g58940/PEG3-like"/>
</dbReference>
<dbReference type="STRING" id="77586.A0A0D9WXN9"/>
<dbReference type="Gramene" id="LPERR07G08800.1">
    <property type="protein sequence ID" value="LPERR07G08800.1"/>
    <property type="gene ID" value="LPERR07G08800"/>
</dbReference>
<dbReference type="AlphaFoldDB" id="A0A0D9WXN9"/>
<keyword evidence="4" id="KW-1185">Reference proteome</keyword>
<evidence type="ECO:0000259" key="2">
    <source>
        <dbReference type="Pfam" id="PF24758"/>
    </source>
</evidence>
<proteinExistence type="predicted"/>
<evidence type="ECO:0000313" key="3">
    <source>
        <dbReference type="EnsemblPlants" id="LPERR07G08800.1"/>
    </source>
</evidence>
<dbReference type="PANTHER" id="PTHR32141:SF158">
    <property type="entry name" value="EXPRESSED PROTEIN"/>
    <property type="match status" value="1"/>
</dbReference>
<accession>A0A0D9WXN9</accession>